<name>E9GP13_DAPPU</name>
<dbReference type="EMBL" id="GL732555">
    <property type="protein sequence ID" value="EFX78855.1"/>
    <property type="molecule type" value="Genomic_DNA"/>
</dbReference>
<keyword evidence="9" id="KW-1185">Reference proteome</keyword>
<feature type="transmembrane region" description="Helical" evidence="6">
    <location>
        <begin position="158"/>
        <end position="184"/>
    </location>
</feature>
<gene>
    <name evidence="8" type="ORF">DAPPUDRAFT_53149</name>
</gene>
<evidence type="ECO:0000256" key="3">
    <source>
        <dbReference type="ARBA" id="ARBA00022692"/>
    </source>
</evidence>
<sequence>MGAGVDEVDYAKQVEPEIERKRRYFSLAIITFTAFTFNLSFSIILTSAKPYLDQMDPEAGTQFLGLFIAAQPLAQLFFSPLLGYLGNKFGSIRLLSILSTLILAAGFVLYACVSALPGQRRWYLFAARFLVGAAAGSITLCFSYIASATTVKERTTAISLFSLAGSTAFVLGPVIQLAFAPLGVGTDIPMGGDLYLNLFTGPSWLSASMALLNALVFLPGVFTEHNVAKKEGDFVATMAAKKRSATAASPSPAEMAKKIQRQKRPDKWALIVCIVIFASVQFNFIFLESVATLLTIEQLGLSEKSAIVVVGLAFAGAGVYSGVIFAILGPLSRRLGERILLIIGIFLLAIGPVLLFPYGGPPPPIKYLNSSHSIASTIGADNDTLLADSIFFPCIGGCPIDVQPWCGYTSAIRPEQLIAGFVLIVTGFPMGAAMTNSIFSKIIGPYPQGTWMGILAAGACFARVLCPICVTNIYSAFGPLAAFAFMTGIMVLVLMLLLIYYRHLVPYRYEDIEEPIPFLIT</sequence>
<keyword evidence="2" id="KW-0813">Transport</keyword>
<dbReference type="InterPro" id="IPR051068">
    <property type="entry name" value="MFS_Domain-Containing_Protein"/>
</dbReference>
<feature type="transmembrane region" description="Helical" evidence="6">
    <location>
        <begin position="92"/>
        <end position="116"/>
    </location>
</feature>
<proteinExistence type="predicted"/>
<evidence type="ECO:0000313" key="9">
    <source>
        <dbReference type="Proteomes" id="UP000000305"/>
    </source>
</evidence>
<dbReference type="InterPro" id="IPR011701">
    <property type="entry name" value="MFS"/>
</dbReference>
<reference evidence="8 9" key="1">
    <citation type="journal article" date="2011" name="Science">
        <title>The ecoresponsive genome of Daphnia pulex.</title>
        <authorList>
            <person name="Colbourne J.K."/>
            <person name="Pfrender M.E."/>
            <person name="Gilbert D."/>
            <person name="Thomas W.K."/>
            <person name="Tucker A."/>
            <person name="Oakley T.H."/>
            <person name="Tokishita S."/>
            <person name="Aerts A."/>
            <person name="Arnold G.J."/>
            <person name="Basu M.K."/>
            <person name="Bauer D.J."/>
            <person name="Caceres C.E."/>
            <person name="Carmel L."/>
            <person name="Casola C."/>
            <person name="Choi J.H."/>
            <person name="Detter J.C."/>
            <person name="Dong Q."/>
            <person name="Dusheyko S."/>
            <person name="Eads B.D."/>
            <person name="Frohlich T."/>
            <person name="Geiler-Samerotte K.A."/>
            <person name="Gerlach D."/>
            <person name="Hatcher P."/>
            <person name="Jogdeo S."/>
            <person name="Krijgsveld J."/>
            <person name="Kriventseva E.V."/>
            <person name="Kultz D."/>
            <person name="Laforsch C."/>
            <person name="Lindquist E."/>
            <person name="Lopez J."/>
            <person name="Manak J.R."/>
            <person name="Muller J."/>
            <person name="Pangilinan J."/>
            <person name="Patwardhan R.P."/>
            <person name="Pitluck S."/>
            <person name="Pritham E.J."/>
            <person name="Rechtsteiner A."/>
            <person name="Rho M."/>
            <person name="Rogozin I.B."/>
            <person name="Sakarya O."/>
            <person name="Salamov A."/>
            <person name="Schaack S."/>
            <person name="Shapiro H."/>
            <person name="Shiga Y."/>
            <person name="Skalitzky C."/>
            <person name="Smith Z."/>
            <person name="Souvorov A."/>
            <person name="Sung W."/>
            <person name="Tang Z."/>
            <person name="Tsuchiya D."/>
            <person name="Tu H."/>
            <person name="Vos H."/>
            <person name="Wang M."/>
            <person name="Wolf Y.I."/>
            <person name="Yamagata H."/>
            <person name="Yamada T."/>
            <person name="Ye Y."/>
            <person name="Shaw J.R."/>
            <person name="Andrews J."/>
            <person name="Crease T.J."/>
            <person name="Tang H."/>
            <person name="Lucas S.M."/>
            <person name="Robertson H.M."/>
            <person name="Bork P."/>
            <person name="Koonin E.V."/>
            <person name="Zdobnov E.M."/>
            <person name="Grigoriev I.V."/>
            <person name="Lynch M."/>
            <person name="Boore J.L."/>
        </authorList>
    </citation>
    <scope>NUCLEOTIDE SEQUENCE [LARGE SCALE GENOMIC DNA]</scope>
</reference>
<dbReference type="PROSITE" id="PS50850">
    <property type="entry name" value="MFS"/>
    <property type="match status" value="1"/>
</dbReference>
<feature type="transmembrane region" description="Helical" evidence="6">
    <location>
        <begin position="451"/>
        <end position="474"/>
    </location>
</feature>
<keyword evidence="5 6" id="KW-0472">Membrane</keyword>
<keyword evidence="3 6" id="KW-0812">Transmembrane</keyword>
<dbReference type="Pfam" id="PF07690">
    <property type="entry name" value="MFS_1"/>
    <property type="match status" value="1"/>
</dbReference>
<dbReference type="OMA" id="WINVIMG"/>
<evidence type="ECO:0000256" key="6">
    <source>
        <dbReference type="SAM" id="Phobius"/>
    </source>
</evidence>
<dbReference type="Gene3D" id="1.20.1250.20">
    <property type="entry name" value="MFS general substrate transporter like domains"/>
    <property type="match status" value="1"/>
</dbReference>
<dbReference type="SUPFAM" id="SSF103473">
    <property type="entry name" value="MFS general substrate transporter"/>
    <property type="match status" value="1"/>
</dbReference>
<feature type="transmembrane region" description="Helical" evidence="6">
    <location>
        <begin position="24"/>
        <end position="44"/>
    </location>
</feature>
<feature type="domain" description="Major facilitator superfamily (MFS) profile" evidence="7">
    <location>
        <begin position="26"/>
        <end position="505"/>
    </location>
</feature>
<comment type="subcellular location">
    <subcellularLocation>
        <location evidence="1">Endomembrane system</location>
        <topology evidence="1">Multi-pass membrane protein</topology>
    </subcellularLocation>
</comment>
<protein>
    <recommendedName>
        <fullName evidence="7">Major facilitator superfamily (MFS) profile domain-containing protein</fullName>
    </recommendedName>
</protein>
<dbReference type="GO" id="GO:0012505">
    <property type="term" value="C:endomembrane system"/>
    <property type="evidence" value="ECO:0007669"/>
    <property type="project" value="UniProtKB-SubCell"/>
</dbReference>
<feature type="transmembrane region" description="Helical" evidence="6">
    <location>
        <begin position="417"/>
        <end position="439"/>
    </location>
</feature>
<dbReference type="GO" id="GO:0005765">
    <property type="term" value="C:lysosomal membrane"/>
    <property type="evidence" value="ECO:0000318"/>
    <property type="project" value="GO_Central"/>
</dbReference>
<evidence type="ECO:0000256" key="4">
    <source>
        <dbReference type="ARBA" id="ARBA00022989"/>
    </source>
</evidence>
<evidence type="ECO:0000256" key="5">
    <source>
        <dbReference type="ARBA" id="ARBA00023136"/>
    </source>
</evidence>
<evidence type="ECO:0000256" key="2">
    <source>
        <dbReference type="ARBA" id="ARBA00022448"/>
    </source>
</evidence>
<dbReference type="PhylomeDB" id="E9GP13"/>
<accession>E9GP13</accession>
<dbReference type="KEGG" id="dpx:DAPPUDRAFT_53149"/>
<feature type="transmembrane region" description="Helical" evidence="6">
    <location>
        <begin position="122"/>
        <end position="146"/>
    </location>
</feature>
<feature type="transmembrane region" description="Helical" evidence="6">
    <location>
        <begin position="268"/>
        <end position="286"/>
    </location>
</feature>
<dbReference type="AlphaFoldDB" id="E9GP13"/>
<dbReference type="OrthoDB" id="370281at2759"/>
<dbReference type="InParanoid" id="E9GP13"/>
<evidence type="ECO:0000256" key="1">
    <source>
        <dbReference type="ARBA" id="ARBA00004127"/>
    </source>
</evidence>
<organism evidence="8 9">
    <name type="scientific">Daphnia pulex</name>
    <name type="common">Water flea</name>
    <dbReference type="NCBI Taxonomy" id="6669"/>
    <lineage>
        <taxon>Eukaryota</taxon>
        <taxon>Metazoa</taxon>
        <taxon>Ecdysozoa</taxon>
        <taxon>Arthropoda</taxon>
        <taxon>Crustacea</taxon>
        <taxon>Branchiopoda</taxon>
        <taxon>Diplostraca</taxon>
        <taxon>Cladocera</taxon>
        <taxon>Anomopoda</taxon>
        <taxon>Daphniidae</taxon>
        <taxon>Daphnia</taxon>
    </lineage>
</organism>
<evidence type="ECO:0000259" key="7">
    <source>
        <dbReference type="PROSITE" id="PS50850"/>
    </source>
</evidence>
<keyword evidence="4 6" id="KW-1133">Transmembrane helix</keyword>
<feature type="transmembrane region" description="Helical" evidence="6">
    <location>
        <begin position="339"/>
        <end position="358"/>
    </location>
</feature>
<feature type="transmembrane region" description="Helical" evidence="6">
    <location>
        <begin position="204"/>
        <end position="222"/>
    </location>
</feature>
<dbReference type="FunCoup" id="E9GP13">
    <property type="interactions" value="195"/>
</dbReference>
<feature type="transmembrane region" description="Helical" evidence="6">
    <location>
        <begin position="306"/>
        <end position="327"/>
    </location>
</feature>
<feature type="transmembrane region" description="Helical" evidence="6">
    <location>
        <begin position="64"/>
        <end position="85"/>
    </location>
</feature>
<dbReference type="InterPro" id="IPR036259">
    <property type="entry name" value="MFS_trans_sf"/>
</dbReference>
<feature type="transmembrane region" description="Helical" evidence="6">
    <location>
        <begin position="480"/>
        <end position="501"/>
    </location>
</feature>
<dbReference type="GO" id="GO:0022857">
    <property type="term" value="F:transmembrane transporter activity"/>
    <property type="evidence" value="ECO:0000318"/>
    <property type="project" value="GO_Central"/>
</dbReference>
<dbReference type="PANTHER" id="PTHR23510">
    <property type="entry name" value="INNER MEMBRANE TRANSPORT PROTEIN YAJR"/>
    <property type="match status" value="1"/>
</dbReference>
<dbReference type="eggNOG" id="KOG2325">
    <property type="taxonomic scope" value="Eukaryota"/>
</dbReference>
<dbReference type="PANTHER" id="PTHR23510:SF3">
    <property type="entry name" value="MAJOR FACILITATOR SUPERFAMILY DOMAIN-CONTAINING PROTEIN 8"/>
    <property type="match status" value="1"/>
</dbReference>
<dbReference type="CDD" id="cd17326">
    <property type="entry name" value="MFS_MFSD8"/>
    <property type="match status" value="1"/>
</dbReference>
<evidence type="ECO:0000313" key="8">
    <source>
        <dbReference type="EMBL" id="EFX78855.1"/>
    </source>
</evidence>
<dbReference type="InterPro" id="IPR020846">
    <property type="entry name" value="MFS_dom"/>
</dbReference>
<dbReference type="Proteomes" id="UP000000305">
    <property type="component" value="Unassembled WGS sequence"/>
</dbReference>
<dbReference type="STRING" id="6669.E9GP13"/>
<dbReference type="HOGENOM" id="CLU_027024_2_0_1"/>